<evidence type="ECO:0000313" key="4">
    <source>
        <dbReference type="Proteomes" id="UP000070501"/>
    </source>
</evidence>
<dbReference type="Pfam" id="PF26013">
    <property type="entry name" value="DUF8004"/>
    <property type="match status" value="1"/>
</dbReference>
<feature type="region of interest" description="Disordered" evidence="1">
    <location>
        <begin position="552"/>
        <end position="729"/>
    </location>
</feature>
<organism evidence="3 4">
    <name type="scientific">Microdochium bolleyi</name>
    <dbReference type="NCBI Taxonomy" id="196109"/>
    <lineage>
        <taxon>Eukaryota</taxon>
        <taxon>Fungi</taxon>
        <taxon>Dikarya</taxon>
        <taxon>Ascomycota</taxon>
        <taxon>Pezizomycotina</taxon>
        <taxon>Sordariomycetes</taxon>
        <taxon>Xylariomycetidae</taxon>
        <taxon>Xylariales</taxon>
        <taxon>Microdochiaceae</taxon>
        <taxon>Microdochium</taxon>
    </lineage>
</organism>
<evidence type="ECO:0000256" key="1">
    <source>
        <dbReference type="SAM" id="MobiDB-lite"/>
    </source>
</evidence>
<feature type="region of interest" description="Disordered" evidence="1">
    <location>
        <begin position="379"/>
        <end position="399"/>
    </location>
</feature>
<dbReference type="InterPro" id="IPR058317">
    <property type="entry name" value="DUF8004"/>
</dbReference>
<reference evidence="4" key="1">
    <citation type="submission" date="2016-02" db="EMBL/GenBank/DDBJ databases">
        <title>Draft genome sequence of Microdochium bolleyi, a fungal endophyte of beachgrass.</title>
        <authorList>
            <consortium name="DOE Joint Genome Institute"/>
            <person name="David A.S."/>
            <person name="May G."/>
            <person name="Haridas S."/>
            <person name="Lim J."/>
            <person name="Wang M."/>
            <person name="Labutti K."/>
            <person name="Lipzen A."/>
            <person name="Barry K."/>
            <person name="Grigoriev I.V."/>
        </authorList>
    </citation>
    <scope>NUCLEOTIDE SEQUENCE [LARGE SCALE GENOMIC DNA]</scope>
    <source>
        <strain evidence="4">J235TASD1</strain>
    </source>
</reference>
<feature type="domain" description="DUF8004" evidence="2">
    <location>
        <begin position="145"/>
        <end position="237"/>
    </location>
</feature>
<name>A0A136IPN5_9PEZI</name>
<dbReference type="PANTHER" id="PTHR39601">
    <property type="entry name" value="CHORIOGENIN HMINOR"/>
    <property type="match status" value="1"/>
</dbReference>
<dbReference type="EMBL" id="KQ964265">
    <property type="protein sequence ID" value="KXJ86883.1"/>
    <property type="molecule type" value="Genomic_DNA"/>
</dbReference>
<feature type="compositionally biased region" description="Basic and acidic residues" evidence="1">
    <location>
        <begin position="571"/>
        <end position="580"/>
    </location>
</feature>
<dbReference type="OrthoDB" id="5302380at2759"/>
<protein>
    <recommendedName>
        <fullName evidence="2">DUF8004 domain-containing protein</fullName>
    </recommendedName>
</protein>
<feature type="compositionally biased region" description="Polar residues" evidence="1">
    <location>
        <begin position="52"/>
        <end position="63"/>
    </location>
</feature>
<feature type="compositionally biased region" description="Basic and acidic residues" evidence="1">
    <location>
        <begin position="589"/>
        <end position="598"/>
    </location>
</feature>
<dbReference type="STRING" id="196109.A0A136IPN5"/>
<sequence length="729" mass="81990">MPRPNPSFRLSSHIIEATESRALLTLLREGLIDDDEGTMYFPPSPSGVPPTMRNQGPGRSSRLTPPASEDLSLADADAQISYHMFFPTPRGLTKTEAHRHALTTRNVFALLHQASLVGTTFYQALSDLLARLDSYMPLGTDNVGTILNYLSARELDDARNDPERAISMLAWSENPNVHWEEGWREAFIHSAGMYPYLDRSADFMAISPISRALLDRAHLEMHLRVQSAEDTLAEFNFDINWSSPAMSTDNSAYASAERLRLFLIDHYTQACGEWPPPSKPTLTHEGDDMWLNRNLAQWLQRDFGALYDYLVDREVTWDESETRSTRKWMMVSKDDSRPFDPDTPEFSMTDVLVEYDNRMRYPHIPHPFPLMPDSISPVAASTATSRTKKDKSLKKGAEDRGLERRIQLAYTEATNIDMLGSDHAQSSLVDAFARFEKSDLVGIVDPSIARRGRWVLLYAVLQTLASVSGDSPDVRYKDGVSYHLSPRLKGTKMPPWRGVVVQAVEATHDKSYCWTAPQKWKSGEDHQYSDAYNQEIRDELLVRRLDVPGMAFPQPLRSASTKPSRTGLHSPGDRSARSSDSRGAQLPSHAEESVEHSPDYAGAESWRQPQHRSVASGRQRKDNSRAPTWRGSEQDENMWPTRNSSSRADPLSPATSSGWGTGSEEALSPRAAFTSQQSRQQHGYYGEARVPHYSRSRQGRSTLRTEDSSDAEDGGLVIKDFDALDLHYP</sequence>
<evidence type="ECO:0000313" key="3">
    <source>
        <dbReference type="EMBL" id="KXJ86883.1"/>
    </source>
</evidence>
<proteinExistence type="predicted"/>
<feature type="region of interest" description="Disordered" evidence="1">
    <location>
        <begin position="35"/>
        <end position="68"/>
    </location>
</feature>
<feature type="compositionally biased region" description="Polar residues" evidence="1">
    <location>
        <begin position="640"/>
        <end position="658"/>
    </location>
</feature>
<gene>
    <name evidence="3" type="ORF">Micbo1qcDRAFT_167970</name>
</gene>
<feature type="compositionally biased region" description="Basic and acidic residues" evidence="1">
    <location>
        <begin position="719"/>
        <end position="729"/>
    </location>
</feature>
<dbReference type="Proteomes" id="UP000070501">
    <property type="component" value="Unassembled WGS sequence"/>
</dbReference>
<accession>A0A136IPN5</accession>
<keyword evidence="4" id="KW-1185">Reference proteome</keyword>
<dbReference type="InParanoid" id="A0A136IPN5"/>
<dbReference type="PANTHER" id="PTHR39601:SF2">
    <property type="entry name" value="CHORIOGENIN HMINOR"/>
    <property type="match status" value="1"/>
</dbReference>
<evidence type="ECO:0000259" key="2">
    <source>
        <dbReference type="Pfam" id="PF26013"/>
    </source>
</evidence>
<dbReference type="AlphaFoldDB" id="A0A136IPN5"/>